<dbReference type="Ensembl" id="ENSVKKT00000012927.1">
    <property type="protein sequence ID" value="ENSVKKP00000012624.1"/>
    <property type="gene ID" value="ENSVKKG00000008771.1"/>
</dbReference>
<dbReference type="Pfam" id="PF06567">
    <property type="entry name" value="Neural_ProG_Cyt"/>
    <property type="match status" value="1"/>
</dbReference>
<evidence type="ECO:0000256" key="1">
    <source>
        <dbReference type="SAM" id="MobiDB-lite"/>
    </source>
</evidence>
<sequence length="546" mass="58916">MRGEAGGPLEALSVVTGFAQPVQEQVGAWEPFDPKDAPERPPPDSQEDGGSGDEPAGASPGQGASLEWTTAPPSLRGTPEGSLTPGQGLSHDSAETDLLLDPFRGAALPSPTPSGPIHTPDEAGQGLGPDSAQKEEPLELWLDSTWYDTQTPQSVVTPPGTGAQTPKPSLDPLASDIIDIDYYDLFDGEGLGGPGLDSTRRKPSDDKGMSWSLHELYDDFTPFDESDFYPTTSFYADGDEEDLEEPEEEEEEEEEEEDGGGGLARDLADENDYRIPTLATSKIQTMVQEAESTSRRSLVPPFIVPGGNGGAPPRPRPADSGRDSSLSLGSGAGGENGSECRSGFVRHNASCKSVCETFPSYCHNGGQCYLVENLGAFCRCNTQDYIWHKGVRCESIITDFQVMCVAVGSAALVVLLLFMMTVFFAKKLYLLKTENSKLRKTKYRAPSELHNDNFSLSTIAEGSHPNVRKFCDTPCNLSPHARALAYYDNIICQDDPNAPHKLQDPLKSCLKEEESFNIQNSTSPKPDNGKGDPVDSEVNCLQNNLT</sequence>
<feature type="compositionally biased region" description="Polar residues" evidence="1">
    <location>
        <begin position="516"/>
        <end position="525"/>
    </location>
</feature>
<evidence type="ECO:0000256" key="2">
    <source>
        <dbReference type="SAM" id="Phobius"/>
    </source>
</evidence>
<feature type="compositionally biased region" description="Polar residues" evidence="1">
    <location>
        <begin position="146"/>
        <end position="167"/>
    </location>
</feature>
<feature type="domain" description="Neural chondroitin sulphate proteoglycan cytoplasmic" evidence="4">
    <location>
        <begin position="428"/>
        <end position="545"/>
    </location>
</feature>
<dbReference type="GO" id="GO:0048858">
    <property type="term" value="P:cell projection morphogenesis"/>
    <property type="evidence" value="ECO:0007669"/>
    <property type="project" value="TreeGrafter"/>
</dbReference>
<evidence type="ECO:0000259" key="4">
    <source>
        <dbReference type="Pfam" id="PF06567"/>
    </source>
</evidence>
<dbReference type="OMA" id="WEPHAND"/>
<keyword evidence="2" id="KW-0812">Transmembrane</keyword>
<dbReference type="PANTHER" id="PTHR15381:SF1">
    <property type="entry name" value="CHONDROITIN SULFATE PROTEOGLYCAN 5"/>
    <property type="match status" value="1"/>
</dbReference>
<organism evidence="5 6">
    <name type="scientific">Varanus komodoensis</name>
    <name type="common">Komodo dragon</name>
    <dbReference type="NCBI Taxonomy" id="61221"/>
    <lineage>
        <taxon>Eukaryota</taxon>
        <taxon>Metazoa</taxon>
        <taxon>Chordata</taxon>
        <taxon>Craniata</taxon>
        <taxon>Vertebrata</taxon>
        <taxon>Euteleostomi</taxon>
        <taxon>Lepidosauria</taxon>
        <taxon>Squamata</taxon>
        <taxon>Bifurcata</taxon>
        <taxon>Unidentata</taxon>
        <taxon>Episquamata</taxon>
        <taxon>Toxicofera</taxon>
        <taxon>Anguimorpha</taxon>
        <taxon>Paleoanguimorpha</taxon>
        <taxon>Varanoidea</taxon>
        <taxon>Varanidae</taxon>
        <taxon>Varanus</taxon>
    </lineage>
</organism>
<feature type="region of interest" description="Disordered" evidence="1">
    <location>
        <begin position="288"/>
        <end position="337"/>
    </location>
</feature>
<name>A0A8D2KWL3_VARKO</name>
<keyword evidence="2" id="KW-1133">Transmembrane helix</keyword>
<reference evidence="5" key="2">
    <citation type="submission" date="2025-09" db="UniProtKB">
        <authorList>
            <consortium name="Ensembl"/>
        </authorList>
    </citation>
    <scope>IDENTIFICATION</scope>
</reference>
<accession>A0A8D2KWL3</accession>
<feature type="region of interest" description="Disordered" evidence="1">
    <location>
        <begin position="186"/>
        <end position="210"/>
    </location>
</feature>
<dbReference type="PANTHER" id="PTHR15381">
    <property type="entry name" value="CHONDROITIN SULFATE PROTEOGLYCAN 5 -RELATED"/>
    <property type="match status" value="1"/>
</dbReference>
<dbReference type="InterPro" id="IPR009505">
    <property type="entry name" value="Neural_ProG_Cyt"/>
</dbReference>
<reference evidence="5" key="1">
    <citation type="submission" date="2025-08" db="UniProtKB">
        <authorList>
            <consortium name="Ensembl"/>
        </authorList>
    </citation>
    <scope>IDENTIFICATION</scope>
</reference>
<feature type="compositionally biased region" description="Basic and acidic residues" evidence="1">
    <location>
        <begin position="198"/>
        <end position="208"/>
    </location>
</feature>
<dbReference type="GO" id="GO:0045202">
    <property type="term" value="C:synapse"/>
    <property type="evidence" value="ECO:0007669"/>
    <property type="project" value="TreeGrafter"/>
</dbReference>
<dbReference type="InterPro" id="IPR010555">
    <property type="entry name" value="CSPG5_S_attach_dom"/>
</dbReference>
<evidence type="ECO:0000259" key="3">
    <source>
        <dbReference type="Pfam" id="PF06566"/>
    </source>
</evidence>
<proteinExistence type="predicted"/>
<feature type="transmembrane region" description="Helical" evidence="2">
    <location>
        <begin position="400"/>
        <end position="425"/>
    </location>
</feature>
<dbReference type="Pfam" id="PF06566">
    <property type="entry name" value="Chon_Sulph_att"/>
    <property type="match status" value="1"/>
</dbReference>
<dbReference type="AlphaFoldDB" id="A0A8D2KWL3"/>
<evidence type="ECO:0000313" key="5">
    <source>
        <dbReference type="Ensembl" id="ENSVKKP00000012624.1"/>
    </source>
</evidence>
<feature type="region of interest" description="Disordered" evidence="1">
    <location>
        <begin position="513"/>
        <end position="546"/>
    </location>
</feature>
<keyword evidence="6" id="KW-1185">Reference proteome</keyword>
<feature type="domain" description="CSPG5 sulphate attachment" evidence="3">
    <location>
        <begin position="100"/>
        <end position="240"/>
    </location>
</feature>
<dbReference type="Proteomes" id="UP000694545">
    <property type="component" value="Unplaced"/>
</dbReference>
<feature type="compositionally biased region" description="Acidic residues" evidence="1">
    <location>
        <begin position="237"/>
        <end position="259"/>
    </location>
</feature>
<feature type="region of interest" description="Disordered" evidence="1">
    <location>
        <begin position="222"/>
        <end position="268"/>
    </location>
</feature>
<feature type="compositionally biased region" description="Basic and acidic residues" evidence="1">
    <location>
        <begin position="32"/>
        <end position="42"/>
    </location>
</feature>
<keyword evidence="2" id="KW-0472">Membrane</keyword>
<feature type="region of interest" description="Disordered" evidence="1">
    <location>
        <begin position="22"/>
        <end position="173"/>
    </location>
</feature>
<evidence type="ECO:0000313" key="6">
    <source>
        <dbReference type="Proteomes" id="UP000694545"/>
    </source>
</evidence>
<protein>
    <submittedName>
        <fullName evidence="5">Chondroitin sulfate proteoglycan 5</fullName>
    </submittedName>
</protein>